<dbReference type="GO" id="GO:0009734">
    <property type="term" value="P:auxin-activated signaling pathway"/>
    <property type="evidence" value="ECO:0007669"/>
    <property type="project" value="InterPro"/>
</dbReference>
<dbReference type="Pfam" id="PF00335">
    <property type="entry name" value="Tetraspanin"/>
    <property type="match status" value="1"/>
</dbReference>
<evidence type="ECO:0000256" key="2">
    <source>
        <dbReference type="ARBA" id="ARBA00006840"/>
    </source>
</evidence>
<feature type="transmembrane region" description="Helical" evidence="6">
    <location>
        <begin position="74"/>
        <end position="96"/>
    </location>
</feature>
<keyword evidence="4 6" id="KW-1133">Transmembrane helix</keyword>
<evidence type="ECO:0000256" key="4">
    <source>
        <dbReference type="ARBA" id="ARBA00022989"/>
    </source>
</evidence>
<dbReference type="AlphaFoldDB" id="A0A9D4Z7R6"/>
<evidence type="ECO:0000256" key="1">
    <source>
        <dbReference type="ARBA" id="ARBA00004141"/>
    </source>
</evidence>
<comment type="subcellular location">
    <subcellularLocation>
        <location evidence="1">Membrane</location>
        <topology evidence="1">Multi-pass membrane protein</topology>
    </subcellularLocation>
</comment>
<keyword evidence="8" id="KW-1185">Reference proteome</keyword>
<protein>
    <submittedName>
        <fullName evidence="7">Uncharacterized protein</fullName>
    </submittedName>
</protein>
<feature type="transmembrane region" description="Helical" evidence="6">
    <location>
        <begin position="44"/>
        <end position="62"/>
    </location>
</feature>
<evidence type="ECO:0000313" key="7">
    <source>
        <dbReference type="EMBL" id="KAI5063787.1"/>
    </source>
</evidence>
<dbReference type="GO" id="GO:0016020">
    <property type="term" value="C:membrane"/>
    <property type="evidence" value="ECO:0007669"/>
    <property type="project" value="UniProtKB-SubCell"/>
</dbReference>
<feature type="transmembrane region" description="Helical" evidence="6">
    <location>
        <begin position="232"/>
        <end position="255"/>
    </location>
</feature>
<comment type="caution">
    <text evidence="7">The sequence shown here is derived from an EMBL/GenBank/DDBJ whole genome shotgun (WGS) entry which is preliminary data.</text>
</comment>
<dbReference type="InterPro" id="IPR018499">
    <property type="entry name" value="Tetraspanin/Peripherin"/>
</dbReference>
<dbReference type="InterPro" id="IPR044991">
    <property type="entry name" value="TET_plant"/>
</dbReference>
<keyword evidence="5 6" id="KW-0472">Membrane</keyword>
<evidence type="ECO:0000256" key="3">
    <source>
        <dbReference type="ARBA" id="ARBA00022692"/>
    </source>
</evidence>
<dbReference type="OrthoDB" id="1892640at2759"/>
<organism evidence="7 8">
    <name type="scientific">Adiantum capillus-veneris</name>
    <name type="common">Maidenhair fern</name>
    <dbReference type="NCBI Taxonomy" id="13818"/>
    <lineage>
        <taxon>Eukaryota</taxon>
        <taxon>Viridiplantae</taxon>
        <taxon>Streptophyta</taxon>
        <taxon>Embryophyta</taxon>
        <taxon>Tracheophyta</taxon>
        <taxon>Polypodiopsida</taxon>
        <taxon>Polypodiidae</taxon>
        <taxon>Polypodiales</taxon>
        <taxon>Pteridineae</taxon>
        <taxon>Pteridaceae</taxon>
        <taxon>Vittarioideae</taxon>
        <taxon>Adiantum</taxon>
    </lineage>
</organism>
<dbReference type="Proteomes" id="UP000886520">
    <property type="component" value="Chromosome 20"/>
</dbReference>
<reference evidence="7" key="1">
    <citation type="submission" date="2021-01" db="EMBL/GenBank/DDBJ databases">
        <title>Adiantum capillus-veneris genome.</title>
        <authorList>
            <person name="Fang Y."/>
            <person name="Liao Q."/>
        </authorList>
    </citation>
    <scope>NUCLEOTIDE SEQUENCE</scope>
    <source>
        <strain evidence="7">H3</strain>
        <tissue evidence="7">Leaf</tissue>
    </source>
</reference>
<gene>
    <name evidence="7" type="ORF">GOP47_0020457</name>
</gene>
<dbReference type="PRINTS" id="PR00259">
    <property type="entry name" value="TMFOUR"/>
</dbReference>
<dbReference type="PANTHER" id="PTHR32191">
    <property type="entry name" value="TETRASPANIN-8-RELATED"/>
    <property type="match status" value="1"/>
</dbReference>
<keyword evidence="3 6" id="KW-0812">Transmembrane</keyword>
<evidence type="ECO:0000256" key="6">
    <source>
        <dbReference type="SAM" id="Phobius"/>
    </source>
</evidence>
<accession>A0A9D4Z7R6</accession>
<name>A0A9D4Z7R6_ADICA</name>
<evidence type="ECO:0000256" key="5">
    <source>
        <dbReference type="ARBA" id="ARBA00023136"/>
    </source>
</evidence>
<sequence length="276" mass="30658">MRFTTNNVLEGMNLIMAGLATAVIGVSAWLATHARQDCLTFLQWPFMAIGLLIFGVGLLGYFGSARRSKPLLLLYLLLLLLITLLLLSFTLFAVVVTTQNGPGRRPLGPPARFHEFTSADFSAWLRKRVGPPHWTSIQACLKRGRLCRDLDKYTTLQQLYSARDLSPAQVGCCKPPSICGFMFETPTTWVPSMMSTSQATSDCRKWSNNPSKLCFECDACRAGEMQNVRQHWLHVAIVGLLVSILLLTLLALTSITLQNIKHNSMPDETESISPNI</sequence>
<proteinExistence type="inferred from homology"/>
<dbReference type="EMBL" id="JABFUD020000020">
    <property type="protein sequence ID" value="KAI5063787.1"/>
    <property type="molecule type" value="Genomic_DNA"/>
</dbReference>
<feature type="transmembrane region" description="Helical" evidence="6">
    <location>
        <begin position="12"/>
        <end position="32"/>
    </location>
</feature>
<comment type="similarity">
    <text evidence="2">Belongs to the tetraspanin (TM4SF) family.</text>
</comment>
<evidence type="ECO:0000313" key="8">
    <source>
        <dbReference type="Proteomes" id="UP000886520"/>
    </source>
</evidence>